<evidence type="ECO:0000313" key="3">
    <source>
        <dbReference type="EMBL" id="CDW91123.1"/>
    </source>
</evidence>
<dbReference type="SUPFAM" id="SSF56112">
    <property type="entry name" value="Protein kinase-like (PK-like)"/>
    <property type="match status" value="1"/>
</dbReference>
<dbReference type="InterPro" id="IPR011009">
    <property type="entry name" value="Kinase-like_dom_sf"/>
</dbReference>
<dbReference type="EMBL" id="CCKQ01019114">
    <property type="protein sequence ID" value="CDW91123.1"/>
    <property type="molecule type" value="Genomic_DNA"/>
</dbReference>
<dbReference type="Proteomes" id="UP000039865">
    <property type="component" value="Unassembled WGS sequence"/>
</dbReference>
<dbReference type="InterPro" id="IPR000719">
    <property type="entry name" value="Prot_kinase_dom"/>
</dbReference>
<accession>A0A078BBZ6</accession>
<dbReference type="GO" id="GO:0005524">
    <property type="term" value="F:ATP binding"/>
    <property type="evidence" value="ECO:0007669"/>
    <property type="project" value="InterPro"/>
</dbReference>
<name>A0A078BBZ6_STYLE</name>
<sequence length="172" mass="20416">MKNDKDQKQISSRKLSNDVDQDKDINDLDVSNDDINMVNELENLDQDFLKEIIKVQQLKHRSLCKILDYQIKQSANEQNLFVFSEGYNGSLYDLYRTNKNENMEFTQEQLIDIAFQILMGINYLNQKGYNFKGMMRMENINFDEMFEVKQEDMLYLPKETIMNGQLQDNVIL</sequence>
<feature type="region of interest" description="Disordered" evidence="1">
    <location>
        <begin position="1"/>
        <end position="26"/>
    </location>
</feature>
<dbReference type="AlphaFoldDB" id="A0A078BBZ6"/>
<organism evidence="3 4">
    <name type="scientific">Stylonychia lemnae</name>
    <name type="common">Ciliate</name>
    <dbReference type="NCBI Taxonomy" id="5949"/>
    <lineage>
        <taxon>Eukaryota</taxon>
        <taxon>Sar</taxon>
        <taxon>Alveolata</taxon>
        <taxon>Ciliophora</taxon>
        <taxon>Intramacronucleata</taxon>
        <taxon>Spirotrichea</taxon>
        <taxon>Stichotrichia</taxon>
        <taxon>Sporadotrichida</taxon>
        <taxon>Oxytrichidae</taxon>
        <taxon>Stylonychinae</taxon>
        <taxon>Stylonychia</taxon>
    </lineage>
</organism>
<feature type="domain" description="Protein kinase" evidence="2">
    <location>
        <begin position="1"/>
        <end position="172"/>
    </location>
</feature>
<dbReference type="Gene3D" id="1.10.510.10">
    <property type="entry name" value="Transferase(Phosphotransferase) domain 1"/>
    <property type="match status" value="1"/>
</dbReference>
<dbReference type="PROSITE" id="PS50011">
    <property type="entry name" value="PROTEIN_KINASE_DOM"/>
    <property type="match status" value="1"/>
</dbReference>
<protein>
    <submittedName>
        <fullName evidence="3">Kinase r-like protein</fullName>
    </submittedName>
</protein>
<keyword evidence="3" id="KW-0418">Kinase</keyword>
<gene>
    <name evidence="3" type="primary">Contig11556.g12363</name>
    <name evidence="3" type="ORF">STYLEM_20274</name>
</gene>
<feature type="compositionally biased region" description="Basic and acidic residues" evidence="1">
    <location>
        <begin position="15"/>
        <end position="26"/>
    </location>
</feature>
<dbReference type="GO" id="GO:0004672">
    <property type="term" value="F:protein kinase activity"/>
    <property type="evidence" value="ECO:0007669"/>
    <property type="project" value="InterPro"/>
</dbReference>
<evidence type="ECO:0000313" key="4">
    <source>
        <dbReference type="Proteomes" id="UP000039865"/>
    </source>
</evidence>
<keyword evidence="3" id="KW-0808">Transferase</keyword>
<dbReference type="InParanoid" id="A0A078BBZ6"/>
<dbReference type="Pfam" id="PF07714">
    <property type="entry name" value="PK_Tyr_Ser-Thr"/>
    <property type="match status" value="1"/>
</dbReference>
<dbReference type="InterPro" id="IPR001245">
    <property type="entry name" value="Ser-Thr/Tyr_kinase_cat_dom"/>
</dbReference>
<evidence type="ECO:0000259" key="2">
    <source>
        <dbReference type="PROSITE" id="PS50011"/>
    </source>
</evidence>
<evidence type="ECO:0000256" key="1">
    <source>
        <dbReference type="SAM" id="MobiDB-lite"/>
    </source>
</evidence>
<keyword evidence="4" id="KW-1185">Reference proteome</keyword>
<proteinExistence type="predicted"/>
<reference evidence="3 4" key="1">
    <citation type="submission" date="2014-06" db="EMBL/GenBank/DDBJ databases">
        <authorList>
            <person name="Swart Estienne"/>
        </authorList>
    </citation>
    <scope>NUCLEOTIDE SEQUENCE [LARGE SCALE GENOMIC DNA]</scope>
    <source>
        <strain evidence="3 4">130c</strain>
    </source>
</reference>